<dbReference type="GO" id="GO:0003676">
    <property type="term" value="F:nucleic acid binding"/>
    <property type="evidence" value="ECO:0007669"/>
    <property type="project" value="InterPro"/>
</dbReference>
<evidence type="ECO:0000313" key="3">
    <source>
        <dbReference type="Proteomes" id="UP000215335"/>
    </source>
</evidence>
<accession>A0A232EXF2</accession>
<dbReference type="PANTHER" id="PTHR47326">
    <property type="entry name" value="TRANSPOSABLE ELEMENT TC3 TRANSPOSASE-LIKE PROTEIN"/>
    <property type="match status" value="1"/>
</dbReference>
<dbReference type="Proteomes" id="UP000215335">
    <property type="component" value="Unassembled WGS sequence"/>
</dbReference>
<keyword evidence="3" id="KW-1185">Reference proteome</keyword>
<dbReference type="AlphaFoldDB" id="A0A232EXF2"/>
<comment type="caution">
    <text evidence="2">The sequence shown here is derived from an EMBL/GenBank/DDBJ whole genome shotgun (WGS) entry which is preliminary data.</text>
</comment>
<proteinExistence type="predicted"/>
<sequence length="238" mass="28051">MTSVSSHGFHRTGFLMRSRNNPLHRQRQRNRLQNNNDPRLLAVLAMVHQNLRISTRQIERELGVPRNTAHRFKMANNTPNEVVDILITLGECGRNYRLTARTNVERFPNRRHSNARQISLNWEVGILKRELGVPRSTAHRWLQSVNHHPYDITLVQELSEAYYVLRVQFCRWACEMLDQNPDFSWNVYFSDEATFISNGCLNRHNCHYWSPENPHWYSEVLNQHRGASTYGLAFVMVK</sequence>
<dbReference type="OrthoDB" id="9986793at2759"/>
<dbReference type="EMBL" id="NNAY01001762">
    <property type="protein sequence ID" value="OXU22989.1"/>
    <property type="molecule type" value="Genomic_DNA"/>
</dbReference>
<evidence type="ECO:0000313" key="2">
    <source>
        <dbReference type="EMBL" id="OXU22989.1"/>
    </source>
</evidence>
<dbReference type="PANTHER" id="PTHR47326:SF1">
    <property type="entry name" value="HTH PSQ-TYPE DOMAIN-CONTAINING PROTEIN"/>
    <property type="match status" value="1"/>
</dbReference>
<reference evidence="2 3" key="1">
    <citation type="journal article" date="2017" name="Curr. Biol.">
        <title>The Evolution of Venom by Co-option of Single-Copy Genes.</title>
        <authorList>
            <person name="Martinson E.O."/>
            <person name="Mrinalini"/>
            <person name="Kelkar Y.D."/>
            <person name="Chang C.H."/>
            <person name="Werren J.H."/>
        </authorList>
    </citation>
    <scope>NUCLEOTIDE SEQUENCE [LARGE SCALE GENOMIC DNA]</scope>
    <source>
        <strain evidence="2 3">Alberta</strain>
        <tissue evidence="2">Whole body</tissue>
    </source>
</reference>
<feature type="region of interest" description="Disordered" evidence="1">
    <location>
        <begin position="1"/>
        <end position="35"/>
    </location>
</feature>
<dbReference type="Gene3D" id="3.30.420.10">
    <property type="entry name" value="Ribonuclease H-like superfamily/Ribonuclease H"/>
    <property type="match status" value="1"/>
</dbReference>
<dbReference type="STRING" id="543379.A0A232EXF2"/>
<protein>
    <submittedName>
        <fullName evidence="2">Uncharacterized protein</fullName>
    </submittedName>
</protein>
<organism evidence="2 3">
    <name type="scientific">Trichomalopsis sarcophagae</name>
    <dbReference type="NCBI Taxonomy" id="543379"/>
    <lineage>
        <taxon>Eukaryota</taxon>
        <taxon>Metazoa</taxon>
        <taxon>Ecdysozoa</taxon>
        <taxon>Arthropoda</taxon>
        <taxon>Hexapoda</taxon>
        <taxon>Insecta</taxon>
        <taxon>Pterygota</taxon>
        <taxon>Neoptera</taxon>
        <taxon>Endopterygota</taxon>
        <taxon>Hymenoptera</taxon>
        <taxon>Apocrita</taxon>
        <taxon>Proctotrupomorpha</taxon>
        <taxon>Chalcidoidea</taxon>
        <taxon>Pteromalidae</taxon>
        <taxon>Pteromalinae</taxon>
        <taxon>Trichomalopsis</taxon>
    </lineage>
</organism>
<name>A0A232EXF2_9HYME</name>
<evidence type="ECO:0000256" key="1">
    <source>
        <dbReference type="SAM" id="MobiDB-lite"/>
    </source>
</evidence>
<dbReference type="InterPro" id="IPR036397">
    <property type="entry name" value="RNaseH_sf"/>
</dbReference>
<gene>
    <name evidence="2" type="ORF">TSAR_006885</name>
</gene>